<dbReference type="PATRIC" id="fig|196600.6.peg.2230"/>
<feature type="domain" description="Integrase DNA-binding" evidence="3">
    <location>
        <begin position="5"/>
        <end position="66"/>
    </location>
</feature>
<dbReference type="GO" id="GO:0015074">
    <property type="term" value="P:DNA integration"/>
    <property type="evidence" value="ECO:0007669"/>
    <property type="project" value="UniProtKB-KW"/>
</dbReference>
<dbReference type="KEGG" id="vvy:VV2216"/>
<dbReference type="InterPro" id="IPR050808">
    <property type="entry name" value="Phage_Integrase"/>
</dbReference>
<dbReference type="Gene3D" id="3.30.160.390">
    <property type="entry name" value="Integrase, DNA-binding domain"/>
    <property type="match status" value="1"/>
</dbReference>
<keyword evidence="2" id="KW-0229">DNA integration</keyword>
<dbReference type="AlphaFoldDB" id="Q7MJE6"/>
<sequence length="74" mass="8601">MANNLTARQIQTAKPKDKLYRLSDGGNLYFCVRTSNSRSWQFRYKRPGQDKITYLSFGTYPDMSLSPMCLKLEV</sequence>
<protein>
    <submittedName>
        <fullName evidence="4">Phage family integrase</fullName>
    </submittedName>
</protein>
<reference evidence="4 5" key="1">
    <citation type="journal article" date="2003" name="Genome Res.">
        <title>Comparative genome analysis of Vibrio vulnificus, a marine pathogen.</title>
        <authorList>
            <person name="Chen C.Y."/>
            <person name="Wu K.M."/>
            <person name="Chang Y.C."/>
            <person name="Chang C.H."/>
            <person name="Tsai H.C."/>
            <person name="Liao T.L."/>
            <person name="Liu Y.M."/>
            <person name="Chen H.J."/>
            <person name="Shen A.B."/>
            <person name="Li J.C."/>
            <person name="Su T.L."/>
            <person name="Shao C.P."/>
            <person name="Lee C.T."/>
            <person name="Hor L.I."/>
            <person name="Tsai S.F."/>
        </authorList>
    </citation>
    <scope>NUCLEOTIDE SEQUENCE [LARGE SCALE GENOMIC DNA]</scope>
    <source>
        <strain evidence="4 5">YJ016</strain>
    </source>
</reference>
<evidence type="ECO:0000313" key="5">
    <source>
        <dbReference type="Proteomes" id="UP000002675"/>
    </source>
</evidence>
<dbReference type="PANTHER" id="PTHR30629:SF6">
    <property type="entry name" value="PROPHAGE INTEGRASE INTA-RELATED"/>
    <property type="match status" value="1"/>
</dbReference>
<organism evidence="4 5">
    <name type="scientific">Vibrio vulnificus (strain YJ016)</name>
    <dbReference type="NCBI Taxonomy" id="196600"/>
    <lineage>
        <taxon>Bacteria</taxon>
        <taxon>Pseudomonadati</taxon>
        <taxon>Pseudomonadota</taxon>
        <taxon>Gammaproteobacteria</taxon>
        <taxon>Vibrionales</taxon>
        <taxon>Vibrionaceae</taxon>
        <taxon>Vibrio</taxon>
    </lineage>
</organism>
<comment type="similarity">
    <text evidence="1">Belongs to the 'phage' integrase family.</text>
</comment>
<dbReference type="HOGENOM" id="CLU_027562_45_8_6"/>
<accession>Q7MJE6</accession>
<dbReference type="InterPro" id="IPR038488">
    <property type="entry name" value="Integrase_DNA-bd_sf"/>
</dbReference>
<evidence type="ECO:0000313" key="4">
    <source>
        <dbReference type="EMBL" id="BAC94980.1"/>
    </source>
</evidence>
<dbReference type="Proteomes" id="UP000002675">
    <property type="component" value="Chromosome I"/>
</dbReference>
<dbReference type="Pfam" id="PF13356">
    <property type="entry name" value="Arm-DNA-bind_3"/>
    <property type="match status" value="1"/>
</dbReference>
<dbReference type="PANTHER" id="PTHR30629">
    <property type="entry name" value="PROPHAGE INTEGRASE"/>
    <property type="match status" value="1"/>
</dbReference>
<proteinExistence type="inferred from homology"/>
<evidence type="ECO:0000256" key="1">
    <source>
        <dbReference type="ARBA" id="ARBA00008857"/>
    </source>
</evidence>
<dbReference type="InterPro" id="IPR025166">
    <property type="entry name" value="Integrase_DNA_bind_dom"/>
</dbReference>
<evidence type="ECO:0000256" key="2">
    <source>
        <dbReference type="ARBA" id="ARBA00022908"/>
    </source>
</evidence>
<name>Q7MJE6_VIBVY</name>
<evidence type="ECO:0000259" key="3">
    <source>
        <dbReference type="Pfam" id="PF13356"/>
    </source>
</evidence>
<gene>
    <name evidence="4" type="ordered locus">VV2216</name>
</gene>
<dbReference type="EMBL" id="BA000037">
    <property type="protein sequence ID" value="BAC94980.1"/>
    <property type="molecule type" value="Genomic_DNA"/>
</dbReference>